<evidence type="ECO:0000313" key="2">
    <source>
        <dbReference type="Proteomes" id="UP000479710"/>
    </source>
</evidence>
<feature type="non-terminal residue" evidence="1">
    <location>
        <position position="1"/>
    </location>
</feature>
<gene>
    <name evidence="1" type="ORF">E2562_038371</name>
</gene>
<feature type="non-terminal residue" evidence="1">
    <location>
        <position position="50"/>
    </location>
</feature>
<protein>
    <submittedName>
        <fullName evidence="1">Uncharacterized protein</fullName>
    </submittedName>
</protein>
<sequence>AATALTDISEEPNTLRTMELPLDEGMTDRQVDLFIDEICAREGAPLLEDV</sequence>
<comment type="caution">
    <text evidence="1">The sequence shown here is derived from an EMBL/GenBank/DDBJ whole genome shotgun (WGS) entry which is preliminary data.</text>
</comment>
<accession>A0A6G1F267</accession>
<reference evidence="1 2" key="1">
    <citation type="submission" date="2019-11" db="EMBL/GenBank/DDBJ databases">
        <title>Whole genome sequence of Oryza granulata.</title>
        <authorList>
            <person name="Li W."/>
        </authorList>
    </citation>
    <scope>NUCLEOTIDE SEQUENCE [LARGE SCALE GENOMIC DNA]</scope>
    <source>
        <strain evidence="2">cv. Menghai</strain>
        <tissue evidence="1">Leaf</tissue>
    </source>
</reference>
<dbReference type="EMBL" id="SPHZ02000002">
    <property type="protein sequence ID" value="KAF0930963.1"/>
    <property type="molecule type" value="Genomic_DNA"/>
</dbReference>
<dbReference type="AlphaFoldDB" id="A0A6G1F267"/>
<dbReference type="Proteomes" id="UP000479710">
    <property type="component" value="Unassembled WGS sequence"/>
</dbReference>
<proteinExistence type="predicted"/>
<keyword evidence="2" id="KW-1185">Reference proteome</keyword>
<evidence type="ECO:0000313" key="1">
    <source>
        <dbReference type="EMBL" id="KAF0930963.1"/>
    </source>
</evidence>
<name>A0A6G1F267_9ORYZ</name>
<organism evidence="1 2">
    <name type="scientific">Oryza meyeriana var. granulata</name>
    <dbReference type="NCBI Taxonomy" id="110450"/>
    <lineage>
        <taxon>Eukaryota</taxon>
        <taxon>Viridiplantae</taxon>
        <taxon>Streptophyta</taxon>
        <taxon>Embryophyta</taxon>
        <taxon>Tracheophyta</taxon>
        <taxon>Spermatophyta</taxon>
        <taxon>Magnoliopsida</taxon>
        <taxon>Liliopsida</taxon>
        <taxon>Poales</taxon>
        <taxon>Poaceae</taxon>
        <taxon>BOP clade</taxon>
        <taxon>Oryzoideae</taxon>
        <taxon>Oryzeae</taxon>
        <taxon>Oryzinae</taxon>
        <taxon>Oryza</taxon>
        <taxon>Oryza meyeriana</taxon>
    </lineage>
</organism>